<comment type="caution">
    <text evidence="10">The sequence shown here is derived from an EMBL/GenBank/DDBJ whole genome shotgun (WGS) entry which is preliminary data.</text>
</comment>
<evidence type="ECO:0000256" key="2">
    <source>
        <dbReference type="ARBA" id="ARBA00023012"/>
    </source>
</evidence>
<feature type="DNA-binding region" description="OmpR/PhoB-type" evidence="7">
    <location>
        <begin position="141"/>
        <end position="236"/>
    </location>
</feature>
<evidence type="ECO:0000313" key="11">
    <source>
        <dbReference type="Proteomes" id="UP001267290"/>
    </source>
</evidence>
<dbReference type="SMART" id="SM00448">
    <property type="entry name" value="REC"/>
    <property type="match status" value="1"/>
</dbReference>
<dbReference type="InterPro" id="IPR016032">
    <property type="entry name" value="Sig_transdc_resp-reg_C-effctor"/>
</dbReference>
<dbReference type="Pfam" id="PF00486">
    <property type="entry name" value="Trans_reg_C"/>
    <property type="match status" value="1"/>
</dbReference>
<keyword evidence="1 6" id="KW-0597">Phosphoprotein</keyword>
<evidence type="ECO:0000256" key="5">
    <source>
        <dbReference type="ARBA" id="ARBA00023163"/>
    </source>
</evidence>
<dbReference type="Gene3D" id="6.10.250.690">
    <property type="match status" value="1"/>
</dbReference>
<dbReference type="Gene3D" id="3.40.50.2300">
    <property type="match status" value="1"/>
</dbReference>
<dbReference type="InterPro" id="IPR001789">
    <property type="entry name" value="Sig_transdc_resp-reg_receiver"/>
</dbReference>
<dbReference type="Pfam" id="PF00072">
    <property type="entry name" value="Response_reg"/>
    <property type="match status" value="1"/>
</dbReference>
<evidence type="ECO:0000259" key="8">
    <source>
        <dbReference type="PROSITE" id="PS50110"/>
    </source>
</evidence>
<name>A0ABU1P125_9BACL</name>
<organism evidence="10 11">
    <name type="scientific">Paenibacillus qinlingensis</name>
    <dbReference type="NCBI Taxonomy" id="1837343"/>
    <lineage>
        <taxon>Bacteria</taxon>
        <taxon>Bacillati</taxon>
        <taxon>Bacillota</taxon>
        <taxon>Bacilli</taxon>
        <taxon>Bacillales</taxon>
        <taxon>Paenibacillaceae</taxon>
        <taxon>Paenibacillus</taxon>
    </lineage>
</organism>
<dbReference type="PROSITE" id="PS51755">
    <property type="entry name" value="OMPR_PHOB"/>
    <property type="match status" value="1"/>
</dbReference>
<dbReference type="Proteomes" id="UP001267290">
    <property type="component" value="Unassembled WGS sequence"/>
</dbReference>
<dbReference type="InterPro" id="IPR039420">
    <property type="entry name" value="WalR-like"/>
</dbReference>
<sequence length="237" mass="27267">MMYRIYLVEDEEHLRGVLAAYLEKEGWQVRSFPDGTSAREAISERPDLWVLDIMLPGVDGFQLMREIKADQPTQPVIFISARDADIDRIIGLELGSDDYLAKPFLPRELVIRSRKLLERVYAGHSHQGNGILTASSERRVKPATTFATYTIDEPGRLVTDLAGNTLDLTSKEFELLLYFVQNQGQVLEREQVLRSVWGIDYFGTDRVVDDLVRRIRRKLPELRLETVYGYGYRMVKA</sequence>
<protein>
    <submittedName>
        <fullName evidence="10">Two-component system response regulator CssR</fullName>
    </submittedName>
</protein>
<evidence type="ECO:0000256" key="3">
    <source>
        <dbReference type="ARBA" id="ARBA00023015"/>
    </source>
</evidence>
<dbReference type="PANTHER" id="PTHR48111">
    <property type="entry name" value="REGULATOR OF RPOS"/>
    <property type="match status" value="1"/>
</dbReference>
<dbReference type="RefSeq" id="WP_310500890.1">
    <property type="nucleotide sequence ID" value="NZ_JAVDSB010000010.1"/>
</dbReference>
<feature type="domain" description="Response regulatory" evidence="8">
    <location>
        <begin position="4"/>
        <end position="117"/>
    </location>
</feature>
<keyword evidence="3" id="KW-0805">Transcription regulation</keyword>
<feature type="modified residue" description="4-aspartylphosphate" evidence="6">
    <location>
        <position position="52"/>
    </location>
</feature>
<evidence type="ECO:0000256" key="1">
    <source>
        <dbReference type="ARBA" id="ARBA00022553"/>
    </source>
</evidence>
<dbReference type="SMART" id="SM00862">
    <property type="entry name" value="Trans_reg_C"/>
    <property type="match status" value="1"/>
</dbReference>
<proteinExistence type="predicted"/>
<evidence type="ECO:0000256" key="7">
    <source>
        <dbReference type="PROSITE-ProRule" id="PRU01091"/>
    </source>
</evidence>
<dbReference type="InterPro" id="IPR036388">
    <property type="entry name" value="WH-like_DNA-bd_sf"/>
</dbReference>
<evidence type="ECO:0000256" key="6">
    <source>
        <dbReference type="PROSITE-ProRule" id="PRU00169"/>
    </source>
</evidence>
<dbReference type="PROSITE" id="PS50110">
    <property type="entry name" value="RESPONSE_REGULATORY"/>
    <property type="match status" value="1"/>
</dbReference>
<dbReference type="Gene3D" id="1.10.10.10">
    <property type="entry name" value="Winged helix-like DNA-binding domain superfamily/Winged helix DNA-binding domain"/>
    <property type="match status" value="1"/>
</dbReference>
<accession>A0ABU1P125</accession>
<dbReference type="CDD" id="cd17574">
    <property type="entry name" value="REC_OmpR"/>
    <property type="match status" value="1"/>
</dbReference>
<dbReference type="EMBL" id="JAVDSB010000010">
    <property type="protein sequence ID" value="MDR6553418.1"/>
    <property type="molecule type" value="Genomic_DNA"/>
</dbReference>
<dbReference type="CDD" id="cd00383">
    <property type="entry name" value="trans_reg_C"/>
    <property type="match status" value="1"/>
</dbReference>
<dbReference type="PANTHER" id="PTHR48111:SF24">
    <property type="entry name" value="TRANSCRIPTIONAL REGULATORY PROTEIN CSSR"/>
    <property type="match status" value="1"/>
</dbReference>
<keyword evidence="11" id="KW-1185">Reference proteome</keyword>
<keyword evidence="4 7" id="KW-0238">DNA-binding</keyword>
<dbReference type="SUPFAM" id="SSF46894">
    <property type="entry name" value="C-terminal effector domain of the bipartite response regulators"/>
    <property type="match status" value="1"/>
</dbReference>
<feature type="domain" description="OmpR/PhoB-type" evidence="9">
    <location>
        <begin position="141"/>
        <end position="236"/>
    </location>
</feature>
<evidence type="ECO:0000259" key="9">
    <source>
        <dbReference type="PROSITE" id="PS51755"/>
    </source>
</evidence>
<evidence type="ECO:0000313" key="10">
    <source>
        <dbReference type="EMBL" id="MDR6553418.1"/>
    </source>
</evidence>
<evidence type="ECO:0000256" key="4">
    <source>
        <dbReference type="ARBA" id="ARBA00023125"/>
    </source>
</evidence>
<gene>
    <name evidence="10" type="ORF">J2736_004625</name>
</gene>
<dbReference type="InterPro" id="IPR011006">
    <property type="entry name" value="CheY-like_superfamily"/>
</dbReference>
<keyword evidence="2" id="KW-0902">Two-component regulatory system</keyword>
<dbReference type="InterPro" id="IPR001867">
    <property type="entry name" value="OmpR/PhoB-type_DNA-bd"/>
</dbReference>
<dbReference type="SUPFAM" id="SSF52172">
    <property type="entry name" value="CheY-like"/>
    <property type="match status" value="1"/>
</dbReference>
<reference evidence="10 11" key="1">
    <citation type="submission" date="2023-07" db="EMBL/GenBank/DDBJ databases">
        <title>Sorghum-associated microbial communities from plants grown in Nebraska, USA.</title>
        <authorList>
            <person name="Schachtman D."/>
        </authorList>
    </citation>
    <scope>NUCLEOTIDE SEQUENCE [LARGE SCALE GENOMIC DNA]</scope>
    <source>
        <strain evidence="10 11">CC258</strain>
    </source>
</reference>
<keyword evidence="5" id="KW-0804">Transcription</keyword>